<evidence type="ECO:0000256" key="1">
    <source>
        <dbReference type="ARBA" id="ARBA00001911"/>
    </source>
</evidence>
<comment type="cofactor">
    <cofactor evidence="1">
        <name>NAD(+)</name>
        <dbReference type="ChEBI" id="CHEBI:57540"/>
    </cofactor>
</comment>
<dbReference type="PANTHER" id="PTHR43818">
    <property type="entry name" value="BCDNA.GH03377"/>
    <property type="match status" value="1"/>
</dbReference>
<dbReference type="AlphaFoldDB" id="A0A9D1KLM0"/>
<protein>
    <submittedName>
        <fullName evidence="9">Gfo/Idh/MocA family oxidoreductase</fullName>
    </submittedName>
</protein>
<gene>
    <name evidence="9" type="ORF">IAA98_07410</name>
</gene>
<dbReference type="InterPro" id="IPR050463">
    <property type="entry name" value="Gfo/Idh/MocA_oxidrdct_glycsds"/>
</dbReference>
<dbReference type="Gene3D" id="3.30.360.10">
    <property type="entry name" value="Dihydrodipicolinate Reductase, domain 2"/>
    <property type="match status" value="1"/>
</dbReference>
<evidence type="ECO:0000259" key="8">
    <source>
        <dbReference type="Pfam" id="PF21252"/>
    </source>
</evidence>
<dbReference type="Proteomes" id="UP000886842">
    <property type="component" value="Unassembled WGS sequence"/>
</dbReference>
<sequence>MSSVDLTNAAAAAAAPFEDRPRPAGAQSVRHLRFEPRDQVRIGLIGTGVRQGGLVRSLAPVPNAEVVAIADPAPEAARSMVERLVDLGKPEPAVHTGDDAVDDLLGRDDVDLVLIATPWTSHTPLAVRAMKAGKHVGLEVPAAVTMEDCWDLVDASEQTQRHCVILENCCYGRTELFALNLVRAGALGQLLHAECSYTHDLRDMLTKDQPWRRQAHIDHDGNLYPTHGLGPVASYFDINRGDRFTRLVSMGSPSLGLQEYRAKHVPEGDPRHDEDYRCADINTSLIQTEQGRSIVLQHQVVGPRPYDRRNQVVGTNGIFTDYPPRIFLEEDPVHGTVNGNAGARGGGHVEYSEIDPYLDAWEHQLWSQEHEAARKSGGHGGMDYLMLLRLVETMRAGEVPEMDVYDAAAWSAPTPLSEWSVANANAPVDFPDFTRGDWAEKRSGIN</sequence>
<proteinExistence type="inferred from homology"/>
<evidence type="ECO:0000256" key="3">
    <source>
        <dbReference type="ARBA" id="ARBA00022801"/>
    </source>
</evidence>
<dbReference type="GO" id="GO:0000166">
    <property type="term" value="F:nucleotide binding"/>
    <property type="evidence" value="ECO:0007669"/>
    <property type="project" value="InterPro"/>
</dbReference>
<dbReference type="InterPro" id="IPR036291">
    <property type="entry name" value="NAD(P)-bd_dom_sf"/>
</dbReference>
<dbReference type="PANTHER" id="PTHR43818:SF1">
    <property type="entry name" value="GLYCOSYL HYDROLASE FAMILY 109 PROTEIN"/>
    <property type="match status" value="1"/>
</dbReference>
<keyword evidence="3" id="KW-0378">Hydrolase</keyword>
<evidence type="ECO:0000256" key="5">
    <source>
        <dbReference type="ARBA" id="ARBA00023295"/>
    </source>
</evidence>
<comment type="caution">
    <text evidence="9">The sequence shown here is derived from an EMBL/GenBank/DDBJ whole genome shotgun (WGS) entry which is preliminary data.</text>
</comment>
<dbReference type="InterPro" id="IPR000683">
    <property type="entry name" value="Gfo/Idh/MocA-like_OxRdtase_N"/>
</dbReference>
<dbReference type="Gene3D" id="3.40.50.720">
    <property type="entry name" value="NAD(P)-binding Rossmann-like Domain"/>
    <property type="match status" value="1"/>
</dbReference>
<reference evidence="9" key="2">
    <citation type="journal article" date="2021" name="PeerJ">
        <title>Extensive microbial diversity within the chicken gut microbiome revealed by metagenomics and culture.</title>
        <authorList>
            <person name="Gilroy R."/>
            <person name="Ravi A."/>
            <person name="Getino M."/>
            <person name="Pursley I."/>
            <person name="Horton D.L."/>
            <person name="Alikhan N.F."/>
            <person name="Baker D."/>
            <person name="Gharbi K."/>
            <person name="Hall N."/>
            <person name="Watson M."/>
            <person name="Adriaenssens E.M."/>
            <person name="Foster-Nyarko E."/>
            <person name="Jarju S."/>
            <person name="Secka A."/>
            <person name="Antonio M."/>
            <person name="Oren A."/>
            <person name="Chaudhuri R.R."/>
            <person name="La Ragione R."/>
            <person name="Hildebrand F."/>
            <person name="Pallen M.J."/>
        </authorList>
    </citation>
    <scope>NUCLEOTIDE SEQUENCE</scope>
    <source>
        <strain evidence="9">ChiGjej1B1-24693</strain>
    </source>
</reference>
<dbReference type="Pfam" id="PF21252">
    <property type="entry name" value="Glyco_hydro_109_C"/>
    <property type="match status" value="1"/>
</dbReference>
<keyword evidence="4" id="KW-0520">NAD</keyword>
<evidence type="ECO:0000256" key="2">
    <source>
        <dbReference type="ARBA" id="ARBA00009329"/>
    </source>
</evidence>
<reference evidence="9" key="1">
    <citation type="submission" date="2020-10" db="EMBL/GenBank/DDBJ databases">
        <authorList>
            <person name="Gilroy R."/>
        </authorList>
    </citation>
    <scope>NUCLEOTIDE SEQUENCE</scope>
    <source>
        <strain evidence="9">ChiGjej1B1-24693</strain>
    </source>
</reference>
<keyword evidence="5" id="KW-0326">Glycosidase</keyword>
<dbReference type="SUPFAM" id="SSF51735">
    <property type="entry name" value="NAD(P)-binding Rossmann-fold domains"/>
    <property type="match status" value="1"/>
</dbReference>
<organism evidence="9 10">
    <name type="scientific">Candidatus Avipropionibacterium avicola</name>
    <dbReference type="NCBI Taxonomy" id="2840701"/>
    <lineage>
        <taxon>Bacteria</taxon>
        <taxon>Bacillati</taxon>
        <taxon>Actinomycetota</taxon>
        <taxon>Actinomycetes</taxon>
        <taxon>Propionibacteriales</taxon>
        <taxon>Propionibacteriaceae</taxon>
        <taxon>Propionibacteriaceae incertae sedis</taxon>
        <taxon>Candidatus Avipropionibacterium</taxon>
    </lineage>
</organism>
<evidence type="ECO:0000313" key="10">
    <source>
        <dbReference type="Proteomes" id="UP000886842"/>
    </source>
</evidence>
<feature type="region of interest" description="Disordered" evidence="6">
    <location>
        <begin position="1"/>
        <end position="27"/>
    </location>
</feature>
<name>A0A9D1KLM0_9ACTN</name>
<evidence type="ECO:0000256" key="6">
    <source>
        <dbReference type="SAM" id="MobiDB-lite"/>
    </source>
</evidence>
<accession>A0A9D1KLM0</accession>
<evidence type="ECO:0000313" key="9">
    <source>
        <dbReference type="EMBL" id="HIT75394.1"/>
    </source>
</evidence>
<dbReference type="SUPFAM" id="SSF55347">
    <property type="entry name" value="Glyceraldehyde-3-phosphate dehydrogenase-like, C-terminal domain"/>
    <property type="match status" value="1"/>
</dbReference>
<dbReference type="GO" id="GO:0016798">
    <property type="term" value="F:hydrolase activity, acting on glycosyl bonds"/>
    <property type="evidence" value="ECO:0007669"/>
    <property type="project" value="UniProtKB-KW"/>
</dbReference>
<feature type="domain" description="Gfo/Idh/MocA-like oxidoreductase N-terminal" evidence="7">
    <location>
        <begin position="40"/>
        <end position="163"/>
    </location>
</feature>
<dbReference type="EMBL" id="DVLP01000224">
    <property type="protein sequence ID" value="HIT75394.1"/>
    <property type="molecule type" value="Genomic_DNA"/>
</dbReference>
<evidence type="ECO:0000259" key="7">
    <source>
        <dbReference type="Pfam" id="PF01408"/>
    </source>
</evidence>
<dbReference type="Pfam" id="PF01408">
    <property type="entry name" value="GFO_IDH_MocA"/>
    <property type="match status" value="1"/>
</dbReference>
<evidence type="ECO:0000256" key="4">
    <source>
        <dbReference type="ARBA" id="ARBA00023027"/>
    </source>
</evidence>
<dbReference type="InterPro" id="IPR049303">
    <property type="entry name" value="Glyco_hydro_109_C"/>
</dbReference>
<comment type="similarity">
    <text evidence="2">Belongs to the Gfo/Idh/MocA family. Glycosyl hydrolase 109 subfamily.</text>
</comment>
<feature type="domain" description="Glycosyl hydrolase 109 C-terminal" evidence="8">
    <location>
        <begin position="177"/>
        <end position="331"/>
    </location>
</feature>